<dbReference type="Proteomes" id="UP001597110">
    <property type="component" value="Unassembled WGS sequence"/>
</dbReference>
<name>A0ABW2YEJ9_9GAMM</name>
<gene>
    <name evidence="3" type="ORF">ACFQ0E_14500</name>
</gene>
<dbReference type="RefSeq" id="WP_386824995.1">
    <property type="nucleotide sequence ID" value="NZ_JBHTIF010000003.1"/>
</dbReference>
<proteinExistence type="predicted"/>
<keyword evidence="1" id="KW-0732">Signal</keyword>
<accession>A0ABW2YEJ9</accession>
<evidence type="ECO:0000256" key="1">
    <source>
        <dbReference type="SAM" id="SignalP"/>
    </source>
</evidence>
<comment type="caution">
    <text evidence="3">The sequence shown here is derived from an EMBL/GenBank/DDBJ whole genome shotgun (WGS) entry which is preliminary data.</text>
</comment>
<feature type="domain" description="DUF4189" evidence="2">
    <location>
        <begin position="87"/>
        <end position="181"/>
    </location>
</feature>
<keyword evidence="4" id="KW-1185">Reference proteome</keyword>
<organism evidence="3 4">
    <name type="scientific">Lysobacter brunescens</name>
    <dbReference type="NCBI Taxonomy" id="262323"/>
    <lineage>
        <taxon>Bacteria</taxon>
        <taxon>Pseudomonadati</taxon>
        <taxon>Pseudomonadota</taxon>
        <taxon>Gammaproteobacteria</taxon>
        <taxon>Lysobacterales</taxon>
        <taxon>Lysobacteraceae</taxon>
        <taxon>Lysobacter</taxon>
    </lineage>
</organism>
<evidence type="ECO:0000259" key="2">
    <source>
        <dbReference type="Pfam" id="PF13827"/>
    </source>
</evidence>
<evidence type="ECO:0000313" key="4">
    <source>
        <dbReference type="Proteomes" id="UP001597110"/>
    </source>
</evidence>
<dbReference type="InterPro" id="IPR025240">
    <property type="entry name" value="DUF4189"/>
</dbReference>
<protein>
    <submittedName>
        <fullName evidence="3">DUF4189 domain-containing protein</fullName>
    </submittedName>
</protein>
<reference evidence="4" key="1">
    <citation type="journal article" date="2019" name="Int. J. Syst. Evol. Microbiol.">
        <title>The Global Catalogue of Microorganisms (GCM) 10K type strain sequencing project: providing services to taxonomists for standard genome sequencing and annotation.</title>
        <authorList>
            <consortium name="The Broad Institute Genomics Platform"/>
            <consortium name="The Broad Institute Genome Sequencing Center for Infectious Disease"/>
            <person name="Wu L."/>
            <person name="Ma J."/>
        </authorList>
    </citation>
    <scope>NUCLEOTIDE SEQUENCE [LARGE SCALE GENOMIC DNA]</scope>
    <source>
        <strain evidence="4">CCUG 55585</strain>
    </source>
</reference>
<sequence length="194" mass="20667">MRPYLFLAAAFAFLASEVLAQQVVGDYVYTCPAGLPWNDPRCIREPVDRGDAGQAGQTDSGHVPVGPVARNTAHWVLAMGVGPNGKSTYALGADPLSAKAAESVVYRRCESAGVRNCRVVHQYNSGVLAIAQTPDGGFIHGVYPYPQLTSEMKQAKKARKTAGDAVLSACSKQAGGRCKLLQVLPSNDWLGYDE</sequence>
<feature type="signal peptide" evidence="1">
    <location>
        <begin position="1"/>
        <end position="20"/>
    </location>
</feature>
<feature type="chain" id="PRO_5046322050" evidence="1">
    <location>
        <begin position="21"/>
        <end position="194"/>
    </location>
</feature>
<dbReference type="EMBL" id="JBHTIF010000003">
    <property type="protein sequence ID" value="MFD0726806.1"/>
    <property type="molecule type" value="Genomic_DNA"/>
</dbReference>
<evidence type="ECO:0000313" key="3">
    <source>
        <dbReference type="EMBL" id="MFD0726806.1"/>
    </source>
</evidence>
<dbReference type="Pfam" id="PF13827">
    <property type="entry name" value="DUF4189"/>
    <property type="match status" value="1"/>
</dbReference>